<name>A0A2T4TWQ2_9BACT</name>
<evidence type="ECO:0000259" key="3">
    <source>
        <dbReference type="Pfam" id="PF13435"/>
    </source>
</evidence>
<keyword evidence="5" id="KW-1185">Reference proteome</keyword>
<keyword evidence="2" id="KW-0812">Transmembrane</keyword>
<dbReference type="Gene3D" id="1.10.1130.10">
    <property type="entry name" value="Flavocytochrome C3, Chain A"/>
    <property type="match status" value="1"/>
</dbReference>
<keyword evidence="2" id="KW-0472">Membrane</keyword>
<dbReference type="Pfam" id="PF13435">
    <property type="entry name" value="Cytochrome_C554"/>
    <property type="match status" value="1"/>
</dbReference>
<comment type="caution">
    <text evidence="4">The sequence shown here is derived from an EMBL/GenBank/DDBJ whole genome shotgun (WGS) entry which is preliminary data.</text>
</comment>
<accession>A0A2T4TWQ2</accession>
<dbReference type="PANTHER" id="PTHR35038:SF8">
    <property type="entry name" value="C-TYPE POLYHEME CYTOCHROME OMCC"/>
    <property type="match status" value="1"/>
</dbReference>
<feature type="transmembrane region" description="Helical" evidence="2">
    <location>
        <begin position="81"/>
        <end position="101"/>
    </location>
</feature>
<keyword evidence="2" id="KW-1133">Transmembrane helix</keyword>
<organism evidence="4 5">
    <name type="scientific">Candidatus Methylomirabilis limnetica</name>
    <dbReference type="NCBI Taxonomy" id="2033718"/>
    <lineage>
        <taxon>Bacteria</taxon>
        <taxon>Candidatus Methylomirabilota</taxon>
        <taxon>Candidatus Methylomirabilia</taxon>
        <taxon>Candidatus Methylomirabilales</taxon>
        <taxon>Candidatus Methylomirabilaceae</taxon>
        <taxon>Candidatus Methylomirabilis</taxon>
    </lineage>
</organism>
<evidence type="ECO:0000313" key="4">
    <source>
        <dbReference type="EMBL" id="PTL35551.1"/>
    </source>
</evidence>
<dbReference type="InterPro" id="IPR051829">
    <property type="entry name" value="Multiheme_Cytochr_ET"/>
</dbReference>
<protein>
    <recommendedName>
        <fullName evidence="3">Cytochrome c-552/4 domain-containing protein</fullName>
    </recommendedName>
</protein>
<proteinExistence type="predicted"/>
<gene>
    <name evidence="4" type="ORF">CLG94_09795</name>
</gene>
<dbReference type="InterPro" id="IPR036280">
    <property type="entry name" value="Multihaem_cyt_sf"/>
</dbReference>
<dbReference type="SUPFAM" id="SSF48695">
    <property type="entry name" value="Multiheme cytochromes"/>
    <property type="match status" value="1"/>
</dbReference>
<evidence type="ECO:0000256" key="1">
    <source>
        <dbReference type="ARBA" id="ARBA00022729"/>
    </source>
</evidence>
<dbReference type="Proteomes" id="UP000241436">
    <property type="component" value="Unassembled WGS sequence"/>
</dbReference>
<keyword evidence="1" id="KW-0732">Signal</keyword>
<dbReference type="InterPro" id="IPR023155">
    <property type="entry name" value="Cyt_c-552/4"/>
</dbReference>
<dbReference type="PANTHER" id="PTHR35038">
    <property type="entry name" value="DISSIMILATORY SULFITE REDUCTASE SIRA"/>
    <property type="match status" value="1"/>
</dbReference>
<reference evidence="4 5" key="1">
    <citation type="submission" date="2017-09" db="EMBL/GenBank/DDBJ databases">
        <title>Bloom of a denitrifying methanotroph, Candidatus Methylomirabilis limnetica, in a deep stratified lake.</title>
        <authorList>
            <person name="Graf J.S."/>
            <person name="Marchant H.K."/>
            <person name="Tienken D."/>
            <person name="Hach P.F."/>
            <person name="Brand A."/>
            <person name="Schubert C.J."/>
            <person name="Kuypers M.M."/>
            <person name="Milucka J."/>
        </authorList>
    </citation>
    <scope>NUCLEOTIDE SEQUENCE [LARGE SCALE GENOMIC DNA]</scope>
    <source>
        <strain evidence="4 5">Zug</strain>
    </source>
</reference>
<evidence type="ECO:0000256" key="2">
    <source>
        <dbReference type="SAM" id="Phobius"/>
    </source>
</evidence>
<dbReference type="GO" id="GO:0016491">
    <property type="term" value="F:oxidoreductase activity"/>
    <property type="evidence" value="ECO:0007669"/>
    <property type="project" value="TreeGrafter"/>
</dbReference>
<sequence length="518" mass="57152">MMLRGSSESFWTPARRPARGKEWAPSMNYPAASYGVSTSVLARHSVLDTESSRALWIPASAGMTNSRQAAGYRPSTRMKRLLLYTAVVIAGLGLSVGAWAMKDPPPAADDDAQLEFLTRHWQTPIPPQGKPPAHFSSIEASLDPESCAVCHRTQYEDWSSSLHSKSMGPGVIGQTMEFIHGDPNMAILCYSCHAPLTEQQEKVVKKGGGSPSLFKKRRAVATPLPSASGVWGSTALKFKTNRAFSASLQQKGLTCAGCHVRKHQRFGPPKRDGSIENSAPVAQLPHAGAIRTAAFERSEFCKGCHQFEPSGSALNGKLLENTYNEWKEGPYALGGMTCQGCHMPERRHLWRGIHDPEMVKQGVSVRLSVNKERYQVGEQVQAEITLANTGVGHHVPTYVTPKIIVRWELVDTDGKQVNESVQEERIGREVTLDLTQELFDTRIASGKSRTVRYARTIDRAGLTMRASVVVVPDDFYIQFFEAILPRVKAKEPRALVEQAIREGRARSYILFAKNQTVS</sequence>
<feature type="domain" description="Cytochrome c-552/4" evidence="3">
    <location>
        <begin position="147"/>
        <end position="204"/>
    </location>
</feature>
<evidence type="ECO:0000313" key="5">
    <source>
        <dbReference type="Proteomes" id="UP000241436"/>
    </source>
</evidence>
<dbReference type="EMBL" id="NVQC01000023">
    <property type="protein sequence ID" value="PTL35551.1"/>
    <property type="molecule type" value="Genomic_DNA"/>
</dbReference>
<dbReference type="AlphaFoldDB" id="A0A2T4TWQ2"/>
<reference evidence="5" key="2">
    <citation type="journal article" date="2018" name="Environ. Microbiol.">
        <title>Bloom of a denitrifying methanotroph, 'Candidatus Methylomirabilis limnetica', in a deep stratified lake.</title>
        <authorList>
            <person name="Graf J.S."/>
            <person name="Mayr M.J."/>
            <person name="Marchant H.K."/>
            <person name="Tienken D."/>
            <person name="Hach P.F."/>
            <person name="Brand A."/>
            <person name="Schubert C.J."/>
            <person name="Kuypers M.M."/>
            <person name="Milucka J."/>
        </authorList>
    </citation>
    <scope>NUCLEOTIDE SEQUENCE [LARGE SCALE GENOMIC DNA]</scope>
    <source>
        <strain evidence="5">Zug</strain>
    </source>
</reference>